<dbReference type="AlphaFoldDB" id="A0A061AIU4"/>
<sequence length="60" mass="6907">MNELFFVSTNGSIGYHKEIKGYQISRSKNQDLILKKLKKAINPKEDLSKLLIHSDQGILY</sequence>
<protein>
    <submittedName>
        <fullName evidence="1">Uncharacterized protein</fullName>
    </submittedName>
</protein>
<dbReference type="InParanoid" id="A0A061AIU4"/>
<keyword evidence="2" id="KW-1185">Reference proteome</keyword>
<dbReference type="RefSeq" id="WP_052670036.1">
    <property type="nucleotide sequence ID" value="NZ_FUZK01000001.1"/>
</dbReference>
<dbReference type="Proteomes" id="UP000032434">
    <property type="component" value="Chromosome 1"/>
</dbReference>
<accession>A0A061AIU4</accession>
<name>A0A061AIU4_9MOLU</name>
<dbReference type="EMBL" id="LK028559">
    <property type="protein sequence ID" value="CDR30917.1"/>
    <property type="molecule type" value="Genomic_DNA"/>
</dbReference>
<gene>
    <name evidence="1" type="ORF">Aocu_08440</name>
</gene>
<proteinExistence type="predicted"/>
<dbReference type="PATRIC" id="fig|35623.3.peg.844"/>
<reference evidence="2" key="1">
    <citation type="submission" date="2014-05" db="EMBL/GenBank/DDBJ databases">
        <authorList>
            <person name="Kube M."/>
        </authorList>
    </citation>
    <scope>NUCLEOTIDE SEQUENCE [LARGE SCALE GENOMIC DNA]</scope>
</reference>
<organism evidence="1 2">
    <name type="scientific">Acholeplasma oculi</name>
    <dbReference type="NCBI Taxonomy" id="35623"/>
    <lineage>
        <taxon>Bacteria</taxon>
        <taxon>Bacillati</taxon>
        <taxon>Mycoplasmatota</taxon>
        <taxon>Mollicutes</taxon>
        <taxon>Acholeplasmatales</taxon>
        <taxon>Acholeplasmataceae</taxon>
        <taxon>Acholeplasma</taxon>
    </lineage>
</organism>
<evidence type="ECO:0000313" key="2">
    <source>
        <dbReference type="Proteomes" id="UP000032434"/>
    </source>
</evidence>
<dbReference type="STRING" id="35623.Aocu_08440"/>
<evidence type="ECO:0000313" key="1">
    <source>
        <dbReference type="EMBL" id="CDR30917.1"/>
    </source>
</evidence>
<dbReference type="HOGENOM" id="CLU_2930466_0_0_14"/>
<dbReference type="OrthoDB" id="384386at2"/>
<dbReference type="KEGG" id="aoc:Aocu_08440"/>